<accession>A0A919PII1</accession>
<dbReference type="InterPro" id="IPR036661">
    <property type="entry name" value="Luciferase-like_sf"/>
</dbReference>
<dbReference type="PANTHER" id="PTHR30011">
    <property type="entry name" value="ALKANESULFONATE MONOOXYGENASE-RELATED"/>
    <property type="match status" value="1"/>
</dbReference>
<dbReference type="AlphaFoldDB" id="A0A919PII1"/>
<sequence>MTARPPRTLATVTGAGGHPGTYELALDPARSTLDTARRVAELAEAARFDALFVPDLLTFGAQGTIGAQEPLVYVAALSQVTTRIGLIATVSTTFHHPFNLARLFGTLDHVSNGRAAWNLVTSSIGEENFGPDGLPGPEERYARAAETLDIVNALWDSWDPDALRLGPDGTAILDREKVRRIEHVGRFFSVAGPLNIPPLPQRRPVQIQAGQSAAGIELGARYAEVVFTALSTLPIAHEFTDRIRARAATYGRPAGLPLIFSSLHATFGSTEAEALRRVRDRHDAIDFDAGRALVADMLGGGVDLSEAKLDDPLPENLLPDVSSVHRRRGRVEIFSGYARSGHTLRELIIAAQDTGHWAEAGTPEQIADAVEERFRAGVLDVLSIGGLTDPHEHDFVVHGLLHELRKRHIVKDDYLGPTLRDNLALPPLPGRSGEN</sequence>
<feature type="binding site" evidence="6">
    <location>
        <position position="212"/>
    </location>
    <ligand>
        <name>FMN</name>
        <dbReference type="ChEBI" id="CHEBI:58210"/>
    </ligand>
</feature>
<dbReference type="NCBIfam" id="TIGR03860">
    <property type="entry name" value="FMN_nitrolo"/>
    <property type="match status" value="1"/>
</dbReference>
<keyword evidence="1 6" id="KW-0285">Flavoprotein</keyword>
<gene>
    <name evidence="8" type="primary">ssuD_2</name>
    <name evidence="8" type="ORF">Dsi01nite_020980</name>
</gene>
<dbReference type="InterPro" id="IPR051260">
    <property type="entry name" value="Diverse_substr_monoxygenases"/>
</dbReference>
<reference evidence="8" key="1">
    <citation type="submission" date="2021-01" db="EMBL/GenBank/DDBJ databases">
        <title>Whole genome shotgun sequence of Dactylosporangium siamense NBRC 106093.</title>
        <authorList>
            <person name="Komaki H."/>
            <person name="Tamura T."/>
        </authorList>
    </citation>
    <scope>NUCLEOTIDE SEQUENCE</scope>
    <source>
        <strain evidence="8">NBRC 106093</strain>
    </source>
</reference>
<feature type="binding site" evidence="6">
    <location>
        <position position="141"/>
    </location>
    <ligand>
        <name>FMN</name>
        <dbReference type="ChEBI" id="CHEBI:58210"/>
    </ligand>
</feature>
<keyword evidence="3" id="KW-0560">Oxidoreductase</keyword>
<evidence type="ECO:0000313" key="9">
    <source>
        <dbReference type="Proteomes" id="UP000660611"/>
    </source>
</evidence>
<evidence type="ECO:0000259" key="7">
    <source>
        <dbReference type="Pfam" id="PF00296"/>
    </source>
</evidence>
<evidence type="ECO:0000256" key="1">
    <source>
        <dbReference type="ARBA" id="ARBA00022630"/>
    </source>
</evidence>
<dbReference type="Gene3D" id="3.20.20.30">
    <property type="entry name" value="Luciferase-like domain"/>
    <property type="match status" value="1"/>
</dbReference>
<dbReference type="SUPFAM" id="SSF51679">
    <property type="entry name" value="Bacterial luciferase-like"/>
    <property type="match status" value="1"/>
</dbReference>
<comment type="caution">
    <text evidence="8">The sequence shown here is derived from an EMBL/GenBank/DDBJ whole genome shotgun (WGS) entry which is preliminary data.</text>
</comment>
<dbReference type="GO" id="GO:0004497">
    <property type="term" value="F:monooxygenase activity"/>
    <property type="evidence" value="ECO:0007669"/>
    <property type="project" value="UniProtKB-KW"/>
</dbReference>
<dbReference type="PANTHER" id="PTHR30011:SF16">
    <property type="entry name" value="C2H2 FINGER DOMAIN TRANSCRIPTION FACTOR (EUROFUNG)-RELATED"/>
    <property type="match status" value="1"/>
</dbReference>
<dbReference type="GO" id="GO:0016705">
    <property type="term" value="F:oxidoreductase activity, acting on paired donors, with incorporation or reduction of molecular oxygen"/>
    <property type="evidence" value="ECO:0007669"/>
    <property type="project" value="InterPro"/>
</dbReference>
<keyword evidence="9" id="KW-1185">Reference proteome</keyword>
<proteinExistence type="inferred from homology"/>
<feature type="binding site" evidence="6">
    <location>
        <position position="89"/>
    </location>
    <ligand>
        <name>FMN</name>
        <dbReference type="ChEBI" id="CHEBI:58210"/>
    </ligand>
</feature>
<feature type="binding site" evidence="6">
    <location>
        <position position="55"/>
    </location>
    <ligand>
        <name>FMN</name>
        <dbReference type="ChEBI" id="CHEBI:58210"/>
    </ligand>
</feature>
<evidence type="ECO:0000256" key="4">
    <source>
        <dbReference type="ARBA" id="ARBA00023033"/>
    </source>
</evidence>
<keyword evidence="2 6" id="KW-0288">FMN</keyword>
<evidence type="ECO:0000313" key="8">
    <source>
        <dbReference type="EMBL" id="GIG44057.1"/>
    </source>
</evidence>
<dbReference type="EMBL" id="BONQ01000030">
    <property type="protein sequence ID" value="GIG44057.1"/>
    <property type="molecule type" value="Genomic_DNA"/>
</dbReference>
<dbReference type="RefSeq" id="WP_203845902.1">
    <property type="nucleotide sequence ID" value="NZ_BAAAVW010000006.1"/>
</dbReference>
<dbReference type="Proteomes" id="UP000660611">
    <property type="component" value="Unassembled WGS sequence"/>
</dbReference>
<evidence type="ECO:0000256" key="6">
    <source>
        <dbReference type="PIRSR" id="PIRSR000337-1"/>
    </source>
</evidence>
<name>A0A919PII1_9ACTN</name>
<protein>
    <submittedName>
        <fullName evidence="8">Monooxygenase</fullName>
    </submittedName>
</protein>
<organism evidence="8 9">
    <name type="scientific">Dactylosporangium siamense</name>
    <dbReference type="NCBI Taxonomy" id="685454"/>
    <lineage>
        <taxon>Bacteria</taxon>
        <taxon>Bacillati</taxon>
        <taxon>Actinomycetota</taxon>
        <taxon>Actinomycetes</taxon>
        <taxon>Micromonosporales</taxon>
        <taxon>Micromonosporaceae</taxon>
        <taxon>Dactylosporangium</taxon>
    </lineage>
</organism>
<keyword evidence="4 8" id="KW-0503">Monooxygenase</keyword>
<dbReference type="Pfam" id="PF00296">
    <property type="entry name" value="Bac_luciferase"/>
    <property type="match status" value="1"/>
</dbReference>
<evidence type="ECO:0000256" key="2">
    <source>
        <dbReference type="ARBA" id="ARBA00022643"/>
    </source>
</evidence>
<feature type="domain" description="Luciferase-like" evidence="7">
    <location>
        <begin position="21"/>
        <end position="378"/>
    </location>
</feature>
<comment type="similarity">
    <text evidence="5">Belongs to the NtaA/SnaA/DszA monooxygenase family.</text>
</comment>
<evidence type="ECO:0000256" key="3">
    <source>
        <dbReference type="ARBA" id="ARBA00023002"/>
    </source>
</evidence>
<evidence type="ECO:0000256" key="5">
    <source>
        <dbReference type="ARBA" id="ARBA00033748"/>
    </source>
</evidence>
<dbReference type="InterPro" id="IPR011251">
    <property type="entry name" value="Luciferase-like_dom"/>
</dbReference>
<dbReference type="PIRSF" id="PIRSF000337">
    <property type="entry name" value="NTA_MOA"/>
    <property type="match status" value="1"/>
</dbReference>
<dbReference type="InterPro" id="IPR016215">
    <property type="entry name" value="NTA_MOA"/>
</dbReference>